<proteinExistence type="predicted"/>
<evidence type="ECO:0000313" key="3">
    <source>
        <dbReference type="Proteomes" id="UP000242329"/>
    </source>
</evidence>
<dbReference type="STRING" id="1123382.SAMN02745221_02068"/>
<accession>A0A1M5RMU4</accession>
<gene>
    <name evidence="2" type="ORF">SAMN02745221_02068</name>
</gene>
<name>A0A1M5RMU4_9FIRM</name>
<organism evidence="2 3">
    <name type="scientific">Thermosyntropha lipolytica DSM 11003</name>
    <dbReference type="NCBI Taxonomy" id="1123382"/>
    <lineage>
        <taxon>Bacteria</taxon>
        <taxon>Bacillati</taxon>
        <taxon>Bacillota</taxon>
        <taxon>Clostridia</taxon>
        <taxon>Eubacteriales</taxon>
        <taxon>Syntrophomonadaceae</taxon>
        <taxon>Thermosyntropha</taxon>
    </lineage>
</organism>
<dbReference type="AlphaFoldDB" id="A0A1M5RMU4"/>
<protein>
    <recommendedName>
        <fullName evidence="1">DUF8042 domain-containing protein</fullName>
    </recommendedName>
</protein>
<feature type="domain" description="DUF8042" evidence="1">
    <location>
        <begin position="1"/>
        <end position="117"/>
    </location>
</feature>
<dbReference type="RefSeq" id="WP_073093438.1">
    <property type="nucleotide sequence ID" value="NZ_FQWY01000052.1"/>
</dbReference>
<evidence type="ECO:0000259" key="1">
    <source>
        <dbReference type="Pfam" id="PF26154"/>
    </source>
</evidence>
<dbReference type="InterPro" id="IPR058355">
    <property type="entry name" value="DUF8042"/>
</dbReference>
<evidence type="ECO:0000313" key="2">
    <source>
        <dbReference type="EMBL" id="SHH27481.1"/>
    </source>
</evidence>
<dbReference type="EMBL" id="FQWY01000052">
    <property type="protein sequence ID" value="SHH27481.1"/>
    <property type="molecule type" value="Genomic_DNA"/>
</dbReference>
<sequence>MYRYIEVIQNLLPLLSTLEEGLVHIKKQLSELRYEEALGLLEDCLLAIASIEAALQPMAELSLEKVFSLTATLKAACEKVVATCEKENPEQAEIIISTQLLPVFQEWKSELEKILTPYISS</sequence>
<keyword evidence="3" id="KW-1185">Reference proteome</keyword>
<reference evidence="3" key="1">
    <citation type="submission" date="2016-11" db="EMBL/GenBank/DDBJ databases">
        <authorList>
            <person name="Varghese N."/>
            <person name="Submissions S."/>
        </authorList>
    </citation>
    <scope>NUCLEOTIDE SEQUENCE [LARGE SCALE GENOMIC DNA]</scope>
    <source>
        <strain evidence="3">DSM 11003</strain>
    </source>
</reference>
<dbReference type="OrthoDB" id="2874105at2"/>
<dbReference type="Pfam" id="PF26154">
    <property type="entry name" value="DUF8042"/>
    <property type="match status" value="1"/>
</dbReference>
<dbReference type="Proteomes" id="UP000242329">
    <property type="component" value="Unassembled WGS sequence"/>
</dbReference>